<feature type="compositionally biased region" description="Polar residues" evidence="1">
    <location>
        <begin position="8"/>
        <end position="23"/>
    </location>
</feature>
<dbReference type="Proteomes" id="UP001327560">
    <property type="component" value="Chromosome 8"/>
</dbReference>
<gene>
    <name evidence="3" type="ORF">Cni_G24980</name>
</gene>
<evidence type="ECO:0000259" key="2">
    <source>
        <dbReference type="Pfam" id="PF10453"/>
    </source>
</evidence>
<dbReference type="AlphaFoldDB" id="A0AAQ3QNS5"/>
<reference evidence="3 4" key="1">
    <citation type="submission" date="2023-10" db="EMBL/GenBank/DDBJ databases">
        <title>Chromosome-scale genome assembly provides insights into flower coloration mechanisms of Canna indica.</title>
        <authorList>
            <person name="Li C."/>
        </authorList>
    </citation>
    <scope>NUCLEOTIDE SEQUENCE [LARGE SCALE GENOMIC DNA]</scope>
    <source>
        <tissue evidence="3">Flower</tissue>
    </source>
</reference>
<evidence type="ECO:0000313" key="4">
    <source>
        <dbReference type="Proteomes" id="UP001327560"/>
    </source>
</evidence>
<feature type="region of interest" description="Disordered" evidence="1">
    <location>
        <begin position="1"/>
        <end position="26"/>
    </location>
</feature>
<feature type="domain" description="FMR1-interacting protein 1 conserved" evidence="2">
    <location>
        <begin position="349"/>
        <end position="384"/>
    </location>
</feature>
<evidence type="ECO:0000313" key="3">
    <source>
        <dbReference type="EMBL" id="WOL16198.1"/>
    </source>
</evidence>
<dbReference type="GO" id="GO:0005634">
    <property type="term" value="C:nucleus"/>
    <property type="evidence" value="ECO:0007669"/>
    <property type="project" value="TreeGrafter"/>
</dbReference>
<organism evidence="3 4">
    <name type="scientific">Canna indica</name>
    <name type="common">Indian-shot</name>
    <dbReference type="NCBI Taxonomy" id="4628"/>
    <lineage>
        <taxon>Eukaryota</taxon>
        <taxon>Viridiplantae</taxon>
        <taxon>Streptophyta</taxon>
        <taxon>Embryophyta</taxon>
        <taxon>Tracheophyta</taxon>
        <taxon>Spermatophyta</taxon>
        <taxon>Magnoliopsida</taxon>
        <taxon>Liliopsida</taxon>
        <taxon>Zingiberales</taxon>
        <taxon>Cannaceae</taxon>
        <taxon>Canna</taxon>
    </lineage>
</organism>
<dbReference type="GO" id="GO:0003723">
    <property type="term" value="F:RNA binding"/>
    <property type="evidence" value="ECO:0007669"/>
    <property type="project" value="InterPro"/>
</dbReference>
<dbReference type="PANTHER" id="PTHR13309">
    <property type="entry name" value="NUCLEAR FRAGILE X MENTAL RETARDATION PROTEIN INTERACTING PROTEIN 1"/>
    <property type="match status" value="1"/>
</dbReference>
<name>A0AAQ3QNS5_9LILI</name>
<feature type="region of interest" description="Disordered" evidence="1">
    <location>
        <begin position="369"/>
        <end position="391"/>
    </location>
</feature>
<feature type="compositionally biased region" description="Polar residues" evidence="1">
    <location>
        <begin position="216"/>
        <end position="238"/>
    </location>
</feature>
<dbReference type="PANTHER" id="PTHR13309:SF0">
    <property type="entry name" value="FMR1-INTERACTING PROTEIN NUFIP1"/>
    <property type="match status" value="1"/>
</dbReference>
<feature type="compositionally biased region" description="Polar residues" evidence="1">
    <location>
        <begin position="255"/>
        <end position="289"/>
    </location>
</feature>
<dbReference type="EMBL" id="CP136897">
    <property type="protein sequence ID" value="WOL16198.1"/>
    <property type="molecule type" value="Genomic_DNA"/>
</dbReference>
<protein>
    <recommendedName>
        <fullName evidence="2">FMR1-interacting protein 1 conserved domain-containing protein</fullName>
    </recommendedName>
</protein>
<feature type="region of interest" description="Disordered" evidence="1">
    <location>
        <begin position="414"/>
        <end position="474"/>
    </location>
</feature>
<accession>A0AAQ3QNS5</accession>
<proteinExistence type="predicted"/>
<keyword evidence="4" id="KW-1185">Reference proteome</keyword>
<feature type="region of interest" description="Disordered" evidence="1">
    <location>
        <begin position="215"/>
        <end position="291"/>
    </location>
</feature>
<dbReference type="InterPro" id="IPR019496">
    <property type="entry name" value="NUFIP1_cons_dom"/>
</dbReference>
<evidence type="ECO:0000256" key="1">
    <source>
        <dbReference type="SAM" id="MobiDB-lite"/>
    </source>
</evidence>
<dbReference type="GO" id="GO:0000492">
    <property type="term" value="P:box C/D snoRNP assembly"/>
    <property type="evidence" value="ECO:0007669"/>
    <property type="project" value="TreeGrafter"/>
</dbReference>
<feature type="compositionally biased region" description="Polar residues" evidence="1">
    <location>
        <begin position="433"/>
        <end position="442"/>
    </location>
</feature>
<feature type="compositionally biased region" description="Basic residues" evidence="1">
    <location>
        <begin position="244"/>
        <end position="253"/>
    </location>
</feature>
<dbReference type="Pfam" id="PF10453">
    <property type="entry name" value="NUFIP1"/>
    <property type="match status" value="1"/>
</dbReference>
<dbReference type="InterPro" id="IPR039136">
    <property type="entry name" value="NUFIP1-like"/>
</dbReference>
<sequence length="602" mass="67028">MLPFFPSLHNQNQPQATPNDPSRQQQAAMFNQAQFPTPPVVNFGIQYPDFGGFSAGNVAPLMAQSPFLNCPTVPPMMQNNHLGVFPQQPAQFGGMAQNLNQQLLALQMLGQACGAPQNFQQFQGQLQGLNILNSLQSGVGSFLANNLHQNANFSGSLLNGQSCLPTMVTHGNQISSLNSHASSCLGSNYNGNYPVLAVENKNTSLNNAALSKEGNRNSFAHDNQHGSRTNQNNFQGPISQGPMKSHHSMKHKQPGNLQPQIFRSNDSGSDINSMGSPRNFSRNPQGQRQTEYKRFQKPHFQNSNNMKNNMRTFNGMGGRVQKNWREGKPQFAKFNKPNFTDRRRCPPVNYTENEIHQWIEARRKNYPTKANIEKKSTKSRANNEDADSDAKLRRQQLKEVLAKQAELGVEVAEIPPGYLSQSENQADGEENNSRGPNTNNHFSNKHNKRGRHGQEKWQSKRSKLRNDSSAVPAPIIKSREPTLLQKLLSSDIKRDNSKLLQVFRFMSLNSFFEHWPDKPLEFPSVTVKDMQSENGTADEKVPDLAGTNNVELNVGQGSPVKEIEDPNESCVVDDAVCASEDDGTDSSKFELDCGMISEEHVM</sequence>